<evidence type="ECO:0000313" key="3">
    <source>
        <dbReference type="Proteomes" id="UP000321412"/>
    </source>
</evidence>
<dbReference type="SUPFAM" id="SSF52540">
    <property type="entry name" value="P-loop containing nucleoside triphosphate hydrolases"/>
    <property type="match status" value="1"/>
</dbReference>
<dbReference type="PANTHER" id="PTHR10513:SF35">
    <property type="entry name" value="DEOXYADENOSINE KINASE"/>
    <property type="match status" value="1"/>
</dbReference>
<reference evidence="2 3" key="1">
    <citation type="submission" date="2019-08" db="EMBL/GenBank/DDBJ databases">
        <title>Bradymonadales sp. TMQ4.</title>
        <authorList>
            <person name="Liang Q."/>
        </authorList>
    </citation>
    <scope>NUCLEOTIDE SEQUENCE [LARGE SCALE GENOMIC DNA]</scope>
    <source>
        <strain evidence="2 3">TMQ4</strain>
    </source>
</reference>
<dbReference type="EMBL" id="VOSM01000003">
    <property type="protein sequence ID" value="TXD37593.1"/>
    <property type="molecule type" value="Genomic_DNA"/>
</dbReference>
<dbReference type="InterPro" id="IPR031314">
    <property type="entry name" value="DNK_dom"/>
</dbReference>
<dbReference type="GO" id="GO:0005737">
    <property type="term" value="C:cytoplasm"/>
    <property type="evidence" value="ECO:0007669"/>
    <property type="project" value="TreeGrafter"/>
</dbReference>
<dbReference type="OrthoDB" id="9776634at2"/>
<sequence length="262" mass="30244">MVAPRCHHILASPLTPATLPPIQAMISPVNAELNMTTAPRHFIALAGNIGAGKSTAAKIIARHFGCELFHEPVVDNRFLRNYYGDMTRWSFTLQMEFLLRRVEHHGQIDRMRASCVQDRTLIEDPEIFAKYLHGLGHMTDNELDLYFDFFKRFNHSIRQPNKVILLHTPDTRVLLKRIAERGREEERGITSDFLRGLNGYYETFAQVARRKYGLDVLEIDVTSRDFRSGQERKRFLGEVAEFINRDLAPNEELPLSMESETD</sequence>
<dbReference type="Gene3D" id="3.40.50.300">
    <property type="entry name" value="P-loop containing nucleotide triphosphate hydrolases"/>
    <property type="match status" value="1"/>
</dbReference>
<proteinExistence type="predicted"/>
<name>A0A5C6X702_9DELT</name>
<dbReference type="PANTHER" id="PTHR10513">
    <property type="entry name" value="DEOXYNUCLEOSIDE KINASE"/>
    <property type="match status" value="1"/>
</dbReference>
<dbReference type="AlphaFoldDB" id="A0A5C6X702"/>
<feature type="domain" description="Deoxynucleoside kinase" evidence="1">
    <location>
        <begin position="43"/>
        <end position="244"/>
    </location>
</feature>
<dbReference type="CDD" id="cd01673">
    <property type="entry name" value="dNK"/>
    <property type="match status" value="1"/>
</dbReference>
<accession>A0A5C6X702</accession>
<dbReference type="Proteomes" id="UP000321412">
    <property type="component" value="Unassembled WGS sequence"/>
</dbReference>
<organism evidence="2 3">
    <name type="scientific">Lujinxingia vulgaris</name>
    <dbReference type="NCBI Taxonomy" id="2600176"/>
    <lineage>
        <taxon>Bacteria</taxon>
        <taxon>Deltaproteobacteria</taxon>
        <taxon>Bradymonadales</taxon>
        <taxon>Lujinxingiaceae</taxon>
        <taxon>Lujinxingia</taxon>
    </lineage>
</organism>
<evidence type="ECO:0000259" key="1">
    <source>
        <dbReference type="Pfam" id="PF01712"/>
    </source>
</evidence>
<keyword evidence="3" id="KW-1185">Reference proteome</keyword>
<dbReference type="InterPro" id="IPR050566">
    <property type="entry name" value="Deoxyribonucleoside_kinase"/>
</dbReference>
<dbReference type="Pfam" id="PF01712">
    <property type="entry name" value="dNK"/>
    <property type="match status" value="1"/>
</dbReference>
<dbReference type="GO" id="GO:0019136">
    <property type="term" value="F:deoxynucleoside kinase activity"/>
    <property type="evidence" value="ECO:0007669"/>
    <property type="project" value="TreeGrafter"/>
</dbReference>
<gene>
    <name evidence="2" type="ORF">FRC98_07845</name>
</gene>
<evidence type="ECO:0000313" key="2">
    <source>
        <dbReference type="EMBL" id="TXD37593.1"/>
    </source>
</evidence>
<dbReference type="InterPro" id="IPR027417">
    <property type="entry name" value="P-loop_NTPase"/>
</dbReference>
<protein>
    <submittedName>
        <fullName evidence="2">AAA family ATPase</fullName>
    </submittedName>
</protein>
<comment type="caution">
    <text evidence="2">The sequence shown here is derived from an EMBL/GenBank/DDBJ whole genome shotgun (WGS) entry which is preliminary data.</text>
</comment>